<dbReference type="PANTHER" id="PTHR13778">
    <property type="entry name" value="GLYCOSYLTRANSFERASE 8 DOMAIN-CONTAINING PROTEIN"/>
    <property type="match status" value="1"/>
</dbReference>
<dbReference type="AlphaFoldDB" id="A0A7X2XH35"/>
<evidence type="ECO:0000313" key="5">
    <source>
        <dbReference type="Proteomes" id="UP000484547"/>
    </source>
</evidence>
<evidence type="ECO:0000256" key="1">
    <source>
        <dbReference type="ARBA" id="ARBA00022676"/>
    </source>
</evidence>
<dbReference type="InterPro" id="IPR050748">
    <property type="entry name" value="Glycosyltrans_8_dom-fam"/>
</dbReference>
<name>A0A7X2XH35_9FIRM</name>
<dbReference type="Pfam" id="PF01501">
    <property type="entry name" value="Glyco_transf_8"/>
    <property type="match status" value="1"/>
</dbReference>
<protein>
    <recommendedName>
        <fullName evidence="6">Glycosyltransferase family 8 protein</fullName>
    </recommendedName>
</protein>
<keyword evidence="3" id="KW-0479">Metal-binding</keyword>
<evidence type="ECO:0000256" key="2">
    <source>
        <dbReference type="ARBA" id="ARBA00022679"/>
    </source>
</evidence>
<proteinExistence type="predicted"/>
<dbReference type="InterPro" id="IPR002495">
    <property type="entry name" value="Glyco_trans_8"/>
</dbReference>
<dbReference type="SUPFAM" id="SSF53448">
    <property type="entry name" value="Nucleotide-diphospho-sugar transferases"/>
    <property type="match status" value="1"/>
</dbReference>
<organism evidence="4 5">
    <name type="scientific">Phascolarctobacterium faecium</name>
    <dbReference type="NCBI Taxonomy" id="33025"/>
    <lineage>
        <taxon>Bacteria</taxon>
        <taxon>Bacillati</taxon>
        <taxon>Bacillota</taxon>
        <taxon>Negativicutes</taxon>
        <taxon>Acidaminococcales</taxon>
        <taxon>Acidaminococcaceae</taxon>
        <taxon>Phascolarctobacterium</taxon>
    </lineage>
</organism>
<evidence type="ECO:0000256" key="3">
    <source>
        <dbReference type="ARBA" id="ARBA00022723"/>
    </source>
</evidence>
<dbReference type="Gene3D" id="3.90.550.10">
    <property type="entry name" value="Spore Coat Polysaccharide Biosynthesis Protein SpsA, Chain A"/>
    <property type="match status" value="1"/>
</dbReference>
<dbReference type="InterPro" id="IPR029044">
    <property type="entry name" value="Nucleotide-diphossugar_trans"/>
</dbReference>
<accession>A0A7X2XH35</accession>
<evidence type="ECO:0000313" key="4">
    <source>
        <dbReference type="EMBL" id="MTT76610.1"/>
    </source>
</evidence>
<keyword evidence="2" id="KW-0808">Transferase</keyword>
<dbReference type="EMBL" id="WNBM01000010">
    <property type="protein sequence ID" value="MTT76610.1"/>
    <property type="molecule type" value="Genomic_DNA"/>
</dbReference>
<evidence type="ECO:0008006" key="6">
    <source>
        <dbReference type="Google" id="ProtNLM"/>
    </source>
</evidence>
<dbReference type="GO" id="GO:0046872">
    <property type="term" value="F:metal ion binding"/>
    <property type="evidence" value="ECO:0007669"/>
    <property type="project" value="UniProtKB-KW"/>
</dbReference>
<dbReference type="CDD" id="cd04194">
    <property type="entry name" value="GT8_A4GalT_like"/>
    <property type="match status" value="1"/>
</dbReference>
<keyword evidence="1" id="KW-0328">Glycosyltransferase</keyword>
<dbReference type="Proteomes" id="UP000484547">
    <property type="component" value="Unassembled WGS sequence"/>
</dbReference>
<gene>
    <name evidence="4" type="ORF">GMD11_10085</name>
</gene>
<dbReference type="PANTHER" id="PTHR13778:SF47">
    <property type="entry name" value="LIPOPOLYSACCHARIDE 1,3-GALACTOSYLTRANSFERASE"/>
    <property type="match status" value="1"/>
</dbReference>
<dbReference type="GO" id="GO:0016757">
    <property type="term" value="F:glycosyltransferase activity"/>
    <property type="evidence" value="ECO:0007669"/>
    <property type="project" value="UniProtKB-KW"/>
</dbReference>
<sequence length="307" mass="35881">MAERIHIGFGIDKNFGRFAGITITSLAHNNIANELIIHIVYDEILPEDMDRLKKTEQLYRNLQLHFYQITSTEGMTFIVPPGHITQAMYYRYLFAEMLPPEITKILYLDADIICKGDILPLWQTDLEGRVLGAVRDWGEAKSCGRIGLKNGRYFNSGVLLMDLVKWRQQKLTQKLFQWLEQLGDTKILWGDQDALNGVIDGDFVELPKKYNCIIINNTLLKADPEDVIVHYIDYIKPWHIYCLDSEEKKLYWRYVQKSLWDDLQLLDGHTVDTTVMTARVLYKEGSYEKAVSYYEALLKYFLKDKYT</sequence>
<dbReference type="RefSeq" id="WP_155198671.1">
    <property type="nucleotide sequence ID" value="NZ_WNBI01000014.1"/>
</dbReference>
<reference evidence="4 5" key="1">
    <citation type="journal article" date="2019" name="Nat. Med.">
        <title>A library of human gut bacterial isolates paired with longitudinal multiomics data enables mechanistic microbiome research.</title>
        <authorList>
            <person name="Poyet M."/>
            <person name="Groussin M."/>
            <person name="Gibbons S.M."/>
            <person name="Avila-Pacheco J."/>
            <person name="Jiang X."/>
            <person name="Kearney S.M."/>
            <person name="Perrotta A.R."/>
            <person name="Berdy B."/>
            <person name="Zhao S."/>
            <person name="Lieberman T.D."/>
            <person name="Swanson P.K."/>
            <person name="Smith M."/>
            <person name="Roesemann S."/>
            <person name="Alexander J.E."/>
            <person name="Rich S.A."/>
            <person name="Livny J."/>
            <person name="Vlamakis H."/>
            <person name="Clish C."/>
            <person name="Bullock K."/>
            <person name="Deik A."/>
            <person name="Scott J."/>
            <person name="Pierce K.A."/>
            <person name="Xavier R.J."/>
            <person name="Alm E.J."/>
        </authorList>
    </citation>
    <scope>NUCLEOTIDE SEQUENCE [LARGE SCALE GENOMIC DNA]</scope>
    <source>
        <strain evidence="4 5">BIOML-A13</strain>
    </source>
</reference>
<comment type="caution">
    <text evidence="4">The sequence shown here is derived from an EMBL/GenBank/DDBJ whole genome shotgun (WGS) entry which is preliminary data.</text>
</comment>